<evidence type="ECO:0000256" key="4">
    <source>
        <dbReference type="PROSITE-ProRule" id="PRU01006"/>
    </source>
</evidence>
<organism evidence="6 7">
    <name type="scientific">Anaeramoeba flamelloides</name>
    <dbReference type="NCBI Taxonomy" id="1746091"/>
    <lineage>
        <taxon>Eukaryota</taxon>
        <taxon>Metamonada</taxon>
        <taxon>Anaeramoebidae</taxon>
        <taxon>Anaeramoeba</taxon>
    </lineage>
</organism>
<dbReference type="InterPro" id="IPR036322">
    <property type="entry name" value="WD40_repeat_dom_sf"/>
</dbReference>
<dbReference type="Proteomes" id="UP001150062">
    <property type="component" value="Unassembled WGS sequence"/>
</dbReference>
<evidence type="ECO:0000256" key="1">
    <source>
        <dbReference type="ARBA" id="ARBA00004184"/>
    </source>
</evidence>
<evidence type="ECO:0000259" key="5">
    <source>
        <dbReference type="PROSITE" id="PS50219"/>
    </source>
</evidence>
<dbReference type="PANTHER" id="PTHR12894:SF49">
    <property type="entry name" value="VAM6_VPS39-LIKE PROTEIN"/>
    <property type="match status" value="1"/>
</dbReference>
<dbReference type="InterPro" id="IPR019452">
    <property type="entry name" value="VPS39/TGF_beta_rcpt-assoc_1"/>
</dbReference>
<feature type="repeat" description="CHCR" evidence="4">
    <location>
        <begin position="546"/>
        <end position="708"/>
    </location>
</feature>
<sequence length="852" mass="101138">MSLHKSFKYSLVLPKPGNVSSFVAYKNLLLVSLSNGTLIYYKVEGKTDNYIFRLKEIKKFPNLTKNGITQMEVVKPKKLLIALYNTTVQLFNLKEMKPLEILCKKNALLFSYNGKQSLCIGLKSKLLIFKWIDKKFKLIMQIPLPSRPQNLVWLKAKFIVIGFAQYYSLLNLKSQVDQLLFTIKEKNTPIISTKISEQEILLQRYQTSIFKDIDGKASRSYAITWPEAPHQILYFYPYIIGFLSNEIQIRTLDTNQLIQKLKIKKLQSKFTLENHKNENFGYVLNNKGIWRFDLLPLLIQIATFSFANNFDKALQLCNLLTNIDENFKNEKAKQIKYEYAFHLFNQRQFSRALEFFTQINCDPKIVLSLYPFLINVKDCEPIKLPFFRYKKLTLEEQEDAIFALIEYLTQRRISDEIKKLKNYEQVLSIIDTTIIKAYIKTNKYLVLHFLKLPNYCDFEECEKIFLQNNLKEELILLYQSTGRHKKALEIIDLEYTRKGEITKLTQYLESLNEDHLELIYHYVKKIYIIDQDICLNIFINDLKTEENVIGKRKLPKLLIKKFIETNLPKILIPYLEHFIYKLNDQTKEFHNDLFTLYYQLFQTITHNIQLKSIIEKKIIKFLTFSRSYNCVKILNQLQENEILNAQIILYHRMYQYKNVIRIYIHKLINIGDAIKYCDRNYDLHNEKSKDIYLILIYELLLTFEENINSNNNKKKNKKKNNFNNIVNENYTYTNDENFKIIISILEKHHTKIDTLKILSLFHKNTNFSQISKYLLLVFKHLLRTKRRVVIQKNLHKSHNLNMKARLSTNATKSFLIDEYTRCEVCGKNIRHSVIGIYPNGRIVHQSCIIAKK</sequence>
<dbReference type="PROSITE" id="PS50236">
    <property type="entry name" value="CHCR"/>
    <property type="match status" value="1"/>
</dbReference>
<dbReference type="Pfam" id="PF10366">
    <property type="entry name" value="Vps39_1"/>
    <property type="match status" value="1"/>
</dbReference>
<dbReference type="PROSITE" id="PS50219">
    <property type="entry name" value="CNH"/>
    <property type="match status" value="1"/>
</dbReference>
<dbReference type="InterPro" id="IPR032914">
    <property type="entry name" value="Vam6/VPS39/TRAP1"/>
</dbReference>
<proteinExistence type="inferred from homology"/>
<gene>
    <name evidence="6" type="ORF">M0813_12470</name>
</gene>
<dbReference type="SUPFAM" id="SSF50978">
    <property type="entry name" value="WD40 repeat-like"/>
    <property type="match status" value="1"/>
</dbReference>
<evidence type="ECO:0000313" key="6">
    <source>
        <dbReference type="EMBL" id="KAJ6254288.1"/>
    </source>
</evidence>
<evidence type="ECO:0000256" key="2">
    <source>
        <dbReference type="ARBA" id="ARBA00023136"/>
    </source>
</evidence>
<comment type="subcellular location">
    <subcellularLocation>
        <location evidence="1">Endomembrane system</location>
        <topology evidence="1">Peripheral membrane protein</topology>
    </subcellularLocation>
</comment>
<dbReference type="Pfam" id="PF00780">
    <property type="entry name" value="CNH"/>
    <property type="match status" value="1"/>
</dbReference>
<comment type="caution">
    <text evidence="6">The sequence shown here is derived from an EMBL/GenBank/DDBJ whole genome shotgun (WGS) entry which is preliminary data.</text>
</comment>
<dbReference type="InterPro" id="IPR019453">
    <property type="entry name" value="VPS39/TGFA1_Znf"/>
</dbReference>
<reference evidence="6" key="1">
    <citation type="submission" date="2022-08" db="EMBL/GenBank/DDBJ databases">
        <title>Novel sulfate-reducing endosymbionts in the free-living metamonad Anaeramoeba.</title>
        <authorList>
            <person name="Jerlstrom-Hultqvist J."/>
            <person name="Cepicka I."/>
            <person name="Gallot-Lavallee L."/>
            <person name="Salas-Leiva D."/>
            <person name="Curtis B.A."/>
            <person name="Zahonova K."/>
            <person name="Pipaliya S."/>
            <person name="Dacks J."/>
            <person name="Roger A.J."/>
        </authorList>
    </citation>
    <scope>NUCLEOTIDE SEQUENCE</scope>
    <source>
        <strain evidence="6">Schooner1</strain>
    </source>
</reference>
<dbReference type="InterPro" id="IPR001180">
    <property type="entry name" value="CNH_dom"/>
</dbReference>
<dbReference type="Pfam" id="PF10367">
    <property type="entry name" value="zf-Vps39_C"/>
    <property type="match status" value="1"/>
</dbReference>
<protein>
    <submittedName>
        <fullName evidence="6">Cnh domain containing</fullName>
    </submittedName>
</protein>
<accession>A0ABQ8ZBM1</accession>
<evidence type="ECO:0000256" key="3">
    <source>
        <dbReference type="ARBA" id="ARBA00038201"/>
    </source>
</evidence>
<name>A0ABQ8ZBM1_9EUKA</name>
<comment type="similarity">
    <text evidence="3">Belongs to the VAM6/VPS39 family.</text>
</comment>
<dbReference type="PANTHER" id="PTHR12894">
    <property type="entry name" value="CNH DOMAIN CONTAINING"/>
    <property type="match status" value="1"/>
</dbReference>
<keyword evidence="7" id="KW-1185">Reference proteome</keyword>
<feature type="domain" description="CNH" evidence="5">
    <location>
        <begin position="16"/>
        <end position="276"/>
    </location>
</feature>
<keyword evidence="2" id="KW-0472">Membrane</keyword>
<dbReference type="EMBL" id="JAOAOG010000023">
    <property type="protein sequence ID" value="KAJ6254288.1"/>
    <property type="molecule type" value="Genomic_DNA"/>
</dbReference>
<evidence type="ECO:0000313" key="7">
    <source>
        <dbReference type="Proteomes" id="UP001150062"/>
    </source>
</evidence>
<dbReference type="InterPro" id="IPR000547">
    <property type="entry name" value="Clathrin_H-chain/VPS_repeat"/>
</dbReference>